<dbReference type="AlphaFoldDB" id="A0A832UN52"/>
<protein>
    <submittedName>
        <fullName evidence="1">Uncharacterized protein</fullName>
    </submittedName>
</protein>
<reference evidence="1 2" key="1">
    <citation type="journal article" name="Nat. Commun.">
        <title>Undinarchaeota illuminate DPANN phylogeny and the impact of gene transfer on archaeal evolution.</title>
        <authorList>
            <person name="Dombrowski N."/>
            <person name="Williams T.A."/>
            <person name="Sun J."/>
            <person name="Woodcroft B.J."/>
            <person name="Lee J.H."/>
            <person name="Minh B.Q."/>
            <person name="Rinke C."/>
            <person name="Spang A."/>
        </authorList>
    </citation>
    <scope>NUCLEOTIDE SEQUENCE [LARGE SCALE GENOMIC DNA]</scope>
    <source>
        <strain evidence="1">MAG_bin1129</strain>
    </source>
</reference>
<gene>
    <name evidence="1" type="ORF">H1016_01810</name>
</gene>
<dbReference type="Proteomes" id="UP000646946">
    <property type="component" value="Unassembled WGS sequence"/>
</dbReference>
<proteinExistence type="predicted"/>
<name>A0A832UN52_9ARCH</name>
<evidence type="ECO:0000313" key="2">
    <source>
        <dbReference type="Proteomes" id="UP000646946"/>
    </source>
</evidence>
<organism evidence="1 2">
    <name type="scientific">Candidatus Naiadarchaeum limnaeum</name>
    <dbReference type="NCBI Taxonomy" id="2756139"/>
    <lineage>
        <taxon>Archaea</taxon>
        <taxon>Candidatus Undinarchaeota</taxon>
        <taxon>Candidatus Undinarchaeia</taxon>
        <taxon>Candidatus Naiadarchaeales</taxon>
        <taxon>Candidatus Naiadarchaeaceae</taxon>
        <taxon>Candidatus Naiadarchaeum</taxon>
    </lineage>
</organism>
<comment type="caution">
    <text evidence="1">The sequence shown here is derived from an EMBL/GenBank/DDBJ whole genome shotgun (WGS) entry which is preliminary data.</text>
</comment>
<evidence type="ECO:0000313" key="1">
    <source>
        <dbReference type="EMBL" id="HIK00254.1"/>
    </source>
</evidence>
<dbReference type="EMBL" id="DVAB01000017">
    <property type="protein sequence ID" value="HIK00254.1"/>
    <property type="molecule type" value="Genomic_DNA"/>
</dbReference>
<keyword evidence="2" id="KW-1185">Reference proteome</keyword>
<accession>A0A832UN52</accession>
<sequence length="77" mass="8487">MAQVPVMMVEVELTCKKCTRKERVDVPIACDVSTEVKGGALACSFIGDVKQYLKECKECGSKQFKVEQKKIRMGTGA</sequence>